<gene>
    <name evidence="2" type="ORF">TSPGSL018_17600</name>
</gene>
<feature type="compositionally biased region" description="Low complexity" evidence="1">
    <location>
        <begin position="27"/>
        <end position="41"/>
    </location>
</feature>
<feature type="region of interest" description="Disordered" evidence="1">
    <location>
        <begin position="16"/>
        <end position="41"/>
    </location>
</feature>
<feature type="non-terminal residue" evidence="2">
    <location>
        <position position="1"/>
    </location>
</feature>
<organism evidence="2">
    <name type="scientific">Tetraselmis sp. GSL018</name>
    <dbReference type="NCBI Taxonomy" id="582737"/>
    <lineage>
        <taxon>Eukaryota</taxon>
        <taxon>Viridiplantae</taxon>
        <taxon>Chlorophyta</taxon>
        <taxon>core chlorophytes</taxon>
        <taxon>Chlorodendrophyceae</taxon>
        <taxon>Chlorodendrales</taxon>
        <taxon>Chlorodendraceae</taxon>
        <taxon>Tetraselmis</taxon>
    </lineage>
</organism>
<protein>
    <submittedName>
        <fullName evidence="2">Uncharacterized protein</fullName>
    </submittedName>
</protein>
<dbReference type="EMBL" id="GBEZ01008040">
    <property type="protein sequence ID" value="JAC77467.1"/>
    <property type="molecule type" value="Transcribed_RNA"/>
</dbReference>
<accession>A0A061RX41</accession>
<evidence type="ECO:0000256" key="1">
    <source>
        <dbReference type="SAM" id="MobiDB-lite"/>
    </source>
</evidence>
<reference evidence="2" key="1">
    <citation type="submission" date="2014-05" db="EMBL/GenBank/DDBJ databases">
        <title>The transcriptome of the halophilic microalga Tetraselmis sp. GSL018 isolated from the Great Salt Lake, Utah.</title>
        <authorList>
            <person name="Jinkerson R.E."/>
            <person name="D'Adamo S."/>
            <person name="Posewitz M.C."/>
        </authorList>
    </citation>
    <scope>NUCLEOTIDE SEQUENCE</scope>
    <source>
        <strain evidence="2">GSL018</strain>
    </source>
</reference>
<evidence type="ECO:0000313" key="2">
    <source>
        <dbReference type="EMBL" id="JAC77467.1"/>
    </source>
</evidence>
<name>A0A061RX41_9CHLO</name>
<sequence>DKLYPNMDPVFLRPSFYNSSTRERRSSQTSRSTSLTSVTESESMVPFRYVDGESNCLEGYLSNRRLSWRYLDTLPCEDPVVNSHMRQCSR</sequence>
<dbReference type="AlphaFoldDB" id="A0A061RX41"/>
<proteinExistence type="predicted"/>